<evidence type="ECO:0000313" key="4">
    <source>
        <dbReference type="Proteomes" id="UP000573327"/>
    </source>
</evidence>
<keyword evidence="2" id="KW-0812">Transmembrane</keyword>
<dbReference type="EMBL" id="JACHJR010000001">
    <property type="protein sequence ID" value="MBB4945926.1"/>
    <property type="molecule type" value="Genomic_DNA"/>
</dbReference>
<protein>
    <submittedName>
        <fullName evidence="3">Uncharacterized protein</fullName>
    </submittedName>
</protein>
<feature type="transmembrane region" description="Helical" evidence="2">
    <location>
        <begin position="151"/>
        <end position="170"/>
    </location>
</feature>
<keyword evidence="2" id="KW-1133">Transmembrane helix</keyword>
<feature type="compositionally biased region" description="Low complexity" evidence="1">
    <location>
        <begin position="202"/>
        <end position="227"/>
    </location>
</feature>
<feature type="transmembrane region" description="Helical" evidence="2">
    <location>
        <begin position="35"/>
        <end position="54"/>
    </location>
</feature>
<evidence type="ECO:0000313" key="3">
    <source>
        <dbReference type="EMBL" id="MBB4945926.1"/>
    </source>
</evidence>
<feature type="transmembrane region" description="Helical" evidence="2">
    <location>
        <begin position="60"/>
        <end position="82"/>
    </location>
</feature>
<feature type="transmembrane region" description="Helical" evidence="2">
    <location>
        <begin position="94"/>
        <end position="114"/>
    </location>
</feature>
<name>A0A7W7SAP1_9ACTN</name>
<evidence type="ECO:0000256" key="2">
    <source>
        <dbReference type="SAM" id="Phobius"/>
    </source>
</evidence>
<feature type="region of interest" description="Disordered" evidence="1">
    <location>
        <begin position="1"/>
        <end position="27"/>
    </location>
</feature>
<proteinExistence type="predicted"/>
<accession>A0A7W7SAP1</accession>
<reference evidence="3 4" key="1">
    <citation type="submission" date="2020-08" db="EMBL/GenBank/DDBJ databases">
        <title>Sequencing the genomes of 1000 actinobacteria strains.</title>
        <authorList>
            <person name="Klenk H.-P."/>
        </authorList>
    </citation>
    <scope>NUCLEOTIDE SEQUENCE [LARGE SCALE GENOMIC DNA]</scope>
    <source>
        <strain evidence="3 4">DSM 44786</strain>
    </source>
</reference>
<keyword evidence="2" id="KW-0472">Membrane</keyword>
<sequence length="238" mass="24159">MPSSVPTLSHPVNPPVPQRRSHRARPKQPALLSRYLGYVGYFVGTGLISGAVVHHPLDPARYTVIGLAGAALFLVAAIAAELGGPGRPSAGRLLLVLGSSLALSFGIGMLSGGLQHFEDFPARAAVLIPAGLLLSFLAYTVKEADRPARRILGLPGVVVLVATVLAFGGLRQLAAGIGQPADGHSHSHGVEADPPPAPATPSGPVTPAVVAPPVVPSAVPSAAPSPSRTGHFADGHQH</sequence>
<feature type="region of interest" description="Disordered" evidence="1">
    <location>
        <begin position="179"/>
        <end position="238"/>
    </location>
</feature>
<keyword evidence="4" id="KW-1185">Reference proteome</keyword>
<comment type="caution">
    <text evidence="3">The sequence shown here is derived from an EMBL/GenBank/DDBJ whole genome shotgun (WGS) entry which is preliminary data.</text>
</comment>
<dbReference type="AlphaFoldDB" id="A0A7W7SAP1"/>
<evidence type="ECO:0000256" key="1">
    <source>
        <dbReference type="SAM" id="MobiDB-lite"/>
    </source>
</evidence>
<dbReference type="Proteomes" id="UP000573327">
    <property type="component" value="Unassembled WGS sequence"/>
</dbReference>
<feature type="transmembrane region" description="Helical" evidence="2">
    <location>
        <begin position="120"/>
        <end position="139"/>
    </location>
</feature>
<gene>
    <name evidence="3" type="ORF">F4556_001461</name>
</gene>
<dbReference type="RefSeq" id="WP_184912655.1">
    <property type="nucleotide sequence ID" value="NZ_JACHJR010000001.1"/>
</dbReference>
<organism evidence="3 4">
    <name type="scientific">Kitasatospora gansuensis</name>
    <dbReference type="NCBI Taxonomy" id="258050"/>
    <lineage>
        <taxon>Bacteria</taxon>
        <taxon>Bacillati</taxon>
        <taxon>Actinomycetota</taxon>
        <taxon>Actinomycetes</taxon>
        <taxon>Kitasatosporales</taxon>
        <taxon>Streptomycetaceae</taxon>
        <taxon>Kitasatospora</taxon>
    </lineage>
</organism>